<gene>
    <name evidence="2" type="ORF">WG925_03250</name>
</gene>
<comment type="caution">
    <text evidence="2">The sequence shown here is derived from an EMBL/GenBank/DDBJ whole genome shotgun (WGS) entry which is preliminary data.</text>
</comment>
<protein>
    <submittedName>
        <fullName evidence="2">Aminoglycoside phosphotransferase family protein</fullName>
        <ecNumber evidence="2">2.7.1.-</ecNumber>
    </submittedName>
</protein>
<dbReference type="InterPro" id="IPR011009">
    <property type="entry name" value="Kinase-like_dom_sf"/>
</dbReference>
<dbReference type="Proteomes" id="UP001367513">
    <property type="component" value="Unassembled WGS sequence"/>
</dbReference>
<reference evidence="2 3" key="1">
    <citation type="submission" date="2024-03" db="EMBL/GenBank/DDBJ databases">
        <title>Draft genome sequence of Pseudonocardia carboxydivorans JCM 14827.</title>
        <authorList>
            <person name="Duangmal K."/>
        </authorList>
    </citation>
    <scope>NUCLEOTIDE SEQUENCE [LARGE SCALE GENOMIC DNA]</scope>
    <source>
        <strain evidence="2 3">JCM 14827</strain>
    </source>
</reference>
<sequence>MAGAPSSPTFGRDSTLPVLREACRRAGLQSDGAELLRLGENAIYRLAGVPVVVRIARSAQRWPDAVKEVRISRWLSEQGVRVVRLAGVEDQPFDVGEHPVTFWEHIDGRRGRPSDVGDLARILRSIHQLPVDQAPELPTFDPFARVVHRIEQSPIPDDDRAFLAQTLDEVRVQLGDLEFPLAPAVLHGDAHVQNLMVPADGRPVVIDLENMALGQPEWDLNVTAAEYLTAGFWTAKQYREFVDAYGFDVTSWSGFEVLRPVQAIKMTTWLMQNVDEAPKIRAEYERRIRTIRTGGDERDWSPF</sequence>
<dbReference type="InterPro" id="IPR051678">
    <property type="entry name" value="AGP_Transferase"/>
</dbReference>
<dbReference type="EMBL" id="JBBPIX010000001">
    <property type="protein sequence ID" value="MEK6462748.1"/>
    <property type="molecule type" value="Genomic_DNA"/>
</dbReference>
<dbReference type="GO" id="GO:0016740">
    <property type="term" value="F:transferase activity"/>
    <property type="evidence" value="ECO:0007669"/>
    <property type="project" value="UniProtKB-KW"/>
</dbReference>
<organism evidence="2 3">
    <name type="scientific">Pseudonocardia alni subsp. carboxydivorans</name>
    <dbReference type="NCBI Taxonomy" id="415010"/>
    <lineage>
        <taxon>Bacteria</taxon>
        <taxon>Bacillati</taxon>
        <taxon>Actinomycetota</taxon>
        <taxon>Actinomycetes</taxon>
        <taxon>Pseudonocardiales</taxon>
        <taxon>Pseudonocardiaceae</taxon>
        <taxon>Pseudonocardia</taxon>
    </lineage>
</organism>
<evidence type="ECO:0000259" key="1">
    <source>
        <dbReference type="Pfam" id="PF01636"/>
    </source>
</evidence>
<dbReference type="EC" id="2.7.1.-" evidence="2"/>
<keyword evidence="3" id="KW-1185">Reference proteome</keyword>
<dbReference type="SUPFAM" id="SSF56112">
    <property type="entry name" value="Protein kinase-like (PK-like)"/>
    <property type="match status" value="1"/>
</dbReference>
<name>A0ABU9A9C3_PSEA5</name>
<dbReference type="PANTHER" id="PTHR21310:SF40">
    <property type="entry name" value="AMINOGLYCOSIDE PHOSPHOTRANSFERASE DOMAIN-CONTAINING PROTEIN-RELATED"/>
    <property type="match status" value="1"/>
</dbReference>
<keyword evidence="2" id="KW-0808">Transferase</keyword>
<accession>A0ABU9A9C3</accession>
<dbReference type="Gene3D" id="3.90.1200.10">
    <property type="match status" value="1"/>
</dbReference>
<proteinExistence type="predicted"/>
<evidence type="ECO:0000313" key="2">
    <source>
        <dbReference type="EMBL" id="MEK6462748.1"/>
    </source>
</evidence>
<dbReference type="RefSeq" id="WP_345645591.1">
    <property type="nucleotide sequence ID" value="NZ_BAAAOD010000047.1"/>
</dbReference>
<feature type="domain" description="Aminoglycoside phosphotransferase" evidence="1">
    <location>
        <begin position="48"/>
        <end position="252"/>
    </location>
</feature>
<dbReference type="InterPro" id="IPR002575">
    <property type="entry name" value="Aminoglycoside_PTrfase"/>
</dbReference>
<dbReference type="PANTHER" id="PTHR21310">
    <property type="entry name" value="AMINOGLYCOSIDE PHOSPHOTRANSFERASE-RELATED-RELATED"/>
    <property type="match status" value="1"/>
</dbReference>
<evidence type="ECO:0000313" key="3">
    <source>
        <dbReference type="Proteomes" id="UP001367513"/>
    </source>
</evidence>
<dbReference type="Pfam" id="PF01636">
    <property type="entry name" value="APH"/>
    <property type="match status" value="1"/>
</dbReference>